<accession>A0A1V0DXN7</accession>
<evidence type="ECO:0000313" key="1">
    <source>
        <dbReference type="EMBL" id="ARB05910.1"/>
    </source>
</evidence>
<reference evidence="1 2" key="1">
    <citation type="submission" date="2017-02" db="EMBL/GenBank/DDBJ databases">
        <title>Characterization and complete genome sequence of Yersinia bacteriophage, fHe-Yen9-01.</title>
        <authorList>
            <person name="Jun J.W."/>
            <person name="Wicklund A."/>
            <person name="Skurnik M."/>
        </authorList>
    </citation>
    <scope>NUCLEOTIDE SEQUENCE [LARGE SCALE GENOMIC DNA]</scope>
</reference>
<evidence type="ECO:0000313" key="2">
    <source>
        <dbReference type="Proteomes" id="UP000222840"/>
    </source>
</evidence>
<dbReference type="Proteomes" id="UP000222840">
    <property type="component" value="Segment"/>
</dbReference>
<dbReference type="EMBL" id="KY593455">
    <property type="protein sequence ID" value="ARB05910.1"/>
    <property type="molecule type" value="Genomic_DNA"/>
</dbReference>
<gene>
    <name evidence="1" type="ORF">fHeYen901_137</name>
</gene>
<organism evidence="1 2">
    <name type="scientific">Yersinia phage fHe-Yen9-01</name>
    <dbReference type="NCBI Taxonomy" id="1965363"/>
    <lineage>
        <taxon>Viruses</taxon>
        <taxon>Duplodnaviria</taxon>
        <taxon>Heunggongvirae</taxon>
        <taxon>Uroviricota</taxon>
        <taxon>Caudoviricetes</taxon>
        <taxon>Pantevenvirales</taxon>
        <taxon>Straboviridae</taxon>
        <taxon>Tevenvirinae</taxon>
        <taxon>Tegunavirus</taxon>
        <taxon>Tegunavirus fheyen901</taxon>
    </lineage>
</organism>
<name>A0A1V0DXN7_9CAUD</name>
<protein>
    <submittedName>
        <fullName evidence="1">Uncharacterized protein</fullName>
    </submittedName>
</protein>
<proteinExistence type="predicted"/>
<keyword evidence="2" id="KW-1185">Reference proteome</keyword>
<sequence length="98" mass="11117">MKSYNEFITEAKAHADTIIKAVNKKAKSFDDLDDKERKKIIDLYKEKERIRKLPGAKDGKQAKPLLAIDKKIDAFASKYGMSMDDLQAASIKANEELK</sequence>